<protein>
    <submittedName>
        <fullName evidence="3">DUF333 domain-containing protein</fullName>
    </submittedName>
    <submittedName>
        <fullName evidence="2">Lipoprotein</fullName>
    </submittedName>
</protein>
<dbReference type="AlphaFoldDB" id="A0A510UJ76"/>
<feature type="chain" id="PRO_5036131331" evidence="1">
    <location>
        <begin position="20"/>
        <end position="120"/>
    </location>
</feature>
<evidence type="ECO:0000256" key="1">
    <source>
        <dbReference type="SAM" id="SignalP"/>
    </source>
</evidence>
<dbReference type="EMBL" id="BJTZ01000019">
    <property type="protein sequence ID" value="GEK14702.1"/>
    <property type="molecule type" value="Genomic_DNA"/>
</dbReference>
<evidence type="ECO:0000313" key="2">
    <source>
        <dbReference type="EMBL" id="GEK14702.1"/>
    </source>
</evidence>
<reference evidence="2 4" key="1">
    <citation type="submission" date="2019-07" db="EMBL/GenBank/DDBJ databases">
        <title>Whole genome shotgun sequence of Aliivibrio fischeri NBRC 101058.</title>
        <authorList>
            <person name="Hosoyama A."/>
            <person name="Uohara A."/>
            <person name="Ohji S."/>
            <person name="Ichikawa N."/>
        </authorList>
    </citation>
    <scope>NUCLEOTIDE SEQUENCE [LARGE SCALE GENOMIC DNA]</scope>
    <source>
        <strain evidence="2 4">NBRC 101058</strain>
    </source>
</reference>
<reference evidence="3 5" key="2">
    <citation type="submission" date="2019-11" db="EMBL/GenBank/DDBJ databases">
        <title>Using colonization assays and comparative genomics to discover symbiosis behaviors and factors in Vibrio fischeri.</title>
        <authorList>
            <person name="Bongrand C."/>
            <person name="Moriano-Gutierrez S."/>
            <person name="Arevalo P."/>
            <person name="Mcfall-Ngai M."/>
            <person name="Visick K."/>
            <person name="Polz M.F."/>
            <person name="Ruby E.G."/>
        </authorList>
    </citation>
    <scope>NUCLEOTIDE SEQUENCE [LARGE SCALE GENOMIC DNA]</scope>
    <source>
        <strain evidence="5">emors.4.1</strain>
        <strain evidence="3">Emors.4.1</strain>
    </source>
</reference>
<dbReference type="InterPro" id="IPR005590">
    <property type="entry name" value="DUF333"/>
</dbReference>
<comment type="caution">
    <text evidence="2">The sequence shown here is derived from an EMBL/GenBank/DDBJ whole genome shotgun (WGS) entry which is preliminary data.</text>
</comment>
<keyword evidence="2" id="KW-0449">Lipoprotein</keyword>
<proteinExistence type="predicted"/>
<feature type="signal peptide" evidence="1">
    <location>
        <begin position="1"/>
        <end position="19"/>
    </location>
</feature>
<evidence type="ECO:0000313" key="5">
    <source>
        <dbReference type="Proteomes" id="UP000448038"/>
    </source>
</evidence>
<dbReference type="RefSeq" id="WP_146865103.1">
    <property type="nucleotide sequence ID" value="NZ_BJTZ01000019.1"/>
</dbReference>
<keyword evidence="1" id="KW-0732">Signal</keyword>
<dbReference type="Proteomes" id="UP000321787">
    <property type="component" value="Unassembled WGS sequence"/>
</dbReference>
<sequence length="120" mass="13111">MLKKTVITVSMLLTLAACSSSETPEPTKANATNPAATFCAERGTYDLDTGNCTLGNGDVVNAWEYYRNHKQSMTKPVGKPNPAATYCVEQEGTYNLDDSTCVLKTGEKVNAWDFFRSSQK</sequence>
<evidence type="ECO:0000313" key="3">
    <source>
        <dbReference type="EMBL" id="MUK48749.1"/>
    </source>
</evidence>
<name>A0A510UJ76_ALIFS</name>
<accession>A0A510UJ76</accession>
<dbReference type="Proteomes" id="UP000448038">
    <property type="component" value="Unassembled WGS sequence"/>
</dbReference>
<dbReference type="PROSITE" id="PS51257">
    <property type="entry name" value="PROKAR_LIPOPROTEIN"/>
    <property type="match status" value="1"/>
</dbReference>
<gene>
    <name evidence="2" type="ORF">AFI02nite_27380</name>
    <name evidence="3" type="ORF">GNP88_06095</name>
</gene>
<dbReference type="EMBL" id="WOBN01000010">
    <property type="protein sequence ID" value="MUK48749.1"/>
    <property type="molecule type" value="Genomic_DNA"/>
</dbReference>
<evidence type="ECO:0000313" key="4">
    <source>
        <dbReference type="Proteomes" id="UP000321787"/>
    </source>
</evidence>
<dbReference type="Pfam" id="PF03891">
    <property type="entry name" value="DUF333"/>
    <property type="match status" value="2"/>
</dbReference>
<organism evidence="2 4">
    <name type="scientific">Aliivibrio fischeri</name>
    <name type="common">Vibrio fischeri</name>
    <dbReference type="NCBI Taxonomy" id="668"/>
    <lineage>
        <taxon>Bacteria</taxon>
        <taxon>Pseudomonadati</taxon>
        <taxon>Pseudomonadota</taxon>
        <taxon>Gammaproteobacteria</taxon>
        <taxon>Vibrionales</taxon>
        <taxon>Vibrionaceae</taxon>
        <taxon>Aliivibrio</taxon>
    </lineage>
</organism>